<reference evidence="2 3" key="1">
    <citation type="submission" date="2020-08" db="EMBL/GenBank/DDBJ databases">
        <title>Acidobacteriota in marine sediments use diverse sulfur dissimilation pathways.</title>
        <authorList>
            <person name="Wasmund K."/>
        </authorList>
    </citation>
    <scope>NUCLEOTIDE SEQUENCE [LARGE SCALE GENOMIC DNA]</scope>
    <source>
        <strain evidence="2">MAG AM4</strain>
    </source>
</reference>
<dbReference type="PANTHER" id="PTHR30203:SF24">
    <property type="entry name" value="BLR4935 PROTEIN"/>
    <property type="match status" value="1"/>
</dbReference>
<accession>A0A8J6XZY4</accession>
<dbReference type="EMBL" id="JACXWD010000012">
    <property type="protein sequence ID" value="MBD3867583.1"/>
    <property type="molecule type" value="Genomic_DNA"/>
</dbReference>
<proteinExistence type="inferred from homology"/>
<dbReference type="SUPFAM" id="SSF56954">
    <property type="entry name" value="Outer membrane efflux proteins (OEP)"/>
    <property type="match status" value="1"/>
</dbReference>
<gene>
    <name evidence="2" type="ORF">IFK94_05610</name>
</gene>
<sequence length="419" mass="45479">MHARWLVSVGIVVAVISPSAAGGAETVFSLEELRAFARAAHPTMESAEAAYTAATSMAAKARVYPNPEIALGVGRGRPRDGGDARSENTIDLVQPIEMPGIRRFRARSAGLRVRSAEIDRDLAGLLVDSSVSRLAYTVLLEQRRLVAAREIATIASRFHELLARRVELGESSPMEAIRARTEWFSRRGDVVEAESSHSVALATLNLFCGGRLPERYGVSATLEGPGPVPLPADLVRRLHDRNPLLQRAGIAAEESKGAITAARKEVFPRLDLVAGHETELDRTAASVGVAFTIPLWNRNRHGVAVATAEHNRTTAESRTLEIELETALGQAGAAYRRALAAIRLHEEGWTAAARESFQIATFSFENGEASLLEVLDAQRSYLGVKFKEAESWAELALARTEIEQLIAGPLISETNDENR</sequence>
<comment type="similarity">
    <text evidence="1">Belongs to the outer membrane factor (OMF) (TC 1.B.17) family.</text>
</comment>
<dbReference type="Pfam" id="PF02321">
    <property type="entry name" value="OEP"/>
    <property type="match status" value="2"/>
</dbReference>
<dbReference type="InterPro" id="IPR003423">
    <property type="entry name" value="OMP_efflux"/>
</dbReference>
<evidence type="ECO:0000313" key="2">
    <source>
        <dbReference type="EMBL" id="MBD3867583.1"/>
    </source>
</evidence>
<evidence type="ECO:0000313" key="3">
    <source>
        <dbReference type="Proteomes" id="UP000648239"/>
    </source>
</evidence>
<dbReference type="PANTHER" id="PTHR30203">
    <property type="entry name" value="OUTER MEMBRANE CATION EFFLUX PROTEIN"/>
    <property type="match status" value="1"/>
</dbReference>
<comment type="caution">
    <text evidence="2">The sequence shown here is derived from an EMBL/GenBank/DDBJ whole genome shotgun (WGS) entry which is preliminary data.</text>
</comment>
<evidence type="ECO:0000256" key="1">
    <source>
        <dbReference type="ARBA" id="ARBA00007613"/>
    </source>
</evidence>
<dbReference type="Proteomes" id="UP000648239">
    <property type="component" value="Unassembled WGS sequence"/>
</dbReference>
<organism evidence="2 3">
    <name type="scientific">Candidatus Polarisedimenticola svalbardensis</name>
    <dbReference type="NCBI Taxonomy" id="2886004"/>
    <lineage>
        <taxon>Bacteria</taxon>
        <taxon>Pseudomonadati</taxon>
        <taxon>Acidobacteriota</taxon>
        <taxon>Candidatus Polarisedimenticolia</taxon>
        <taxon>Candidatus Polarisedimenticolales</taxon>
        <taxon>Candidatus Polarisedimenticolaceae</taxon>
        <taxon>Candidatus Polarisedimenticola</taxon>
    </lineage>
</organism>
<dbReference type="Gene3D" id="1.20.1600.10">
    <property type="entry name" value="Outer membrane efflux proteins (OEP)"/>
    <property type="match status" value="1"/>
</dbReference>
<dbReference type="GO" id="GO:0015562">
    <property type="term" value="F:efflux transmembrane transporter activity"/>
    <property type="evidence" value="ECO:0007669"/>
    <property type="project" value="InterPro"/>
</dbReference>
<protein>
    <submittedName>
        <fullName evidence="2">TolC family protein</fullName>
    </submittedName>
</protein>
<name>A0A8J6XZY4_9BACT</name>
<dbReference type="AlphaFoldDB" id="A0A8J6XZY4"/>
<dbReference type="InterPro" id="IPR010131">
    <property type="entry name" value="MdtP/NodT-like"/>
</dbReference>